<evidence type="ECO:0000256" key="2">
    <source>
        <dbReference type="ARBA" id="ARBA00023157"/>
    </source>
</evidence>
<evidence type="ECO:0000259" key="4">
    <source>
        <dbReference type="PROSITE" id="PS50835"/>
    </source>
</evidence>
<dbReference type="Gene3D" id="2.60.40.10">
    <property type="entry name" value="Immunoglobulins"/>
    <property type="match status" value="2"/>
</dbReference>
<feature type="transmembrane region" description="Helical" evidence="3">
    <location>
        <begin position="213"/>
        <end position="237"/>
    </location>
</feature>
<dbReference type="InterPro" id="IPR036179">
    <property type="entry name" value="Ig-like_dom_sf"/>
</dbReference>
<dbReference type="SMART" id="SM00409">
    <property type="entry name" value="IG"/>
    <property type="match status" value="2"/>
</dbReference>
<name>A0A3T0XU96_PAROL</name>
<dbReference type="PANTHER" id="PTHR11481">
    <property type="entry name" value="IMMUNOGLOBULIN FC RECEPTOR"/>
    <property type="match status" value="1"/>
</dbReference>
<dbReference type="GO" id="GO:0004888">
    <property type="term" value="F:transmembrane signaling receptor activity"/>
    <property type="evidence" value="ECO:0007669"/>
    <property type="project" value="TreeGrafter"/>
</dbReference>
<reference evidence="5" key="1">
    <citation type="journal article" date="2019" name="Fish Shellfish Immunol.">
        <title>Identification and expression analysis of Fc receptor-like proteins in Japanese flounder (Paralichthys olivaceus).</title>
        <authorList>
            <person name="Jirapongpairoj W."/>
            <person name="Hirono I."/>
            <person name="Kondo H."/>
        </authorList>
    </citation>
    <scope>NUCLEOTIDE SEQUENCE</scope>
</reference>
<organism evidence="5">
    <name type="scientific">Paralichthys olivaceus</name>
    <name type="common">Bastard halibut</name>
    <name type="synonym">Hippoglossus olivaceus</name>
    <dbReference type="NCBI Taxonomy" id="8255"/>
    <lineage>
        <taxon>Eukaryota</taxon>
        <taxon>Metazoa</taxon>
        <taxon>Chordata</taxon>
        <taxon>Craniata</taxon>
        <taxon>Vertebrata</taxon>
        <taxon>Euteleostomi</taxon>
        <taxon>Actinopterygii</taxon>
        <taxon>Neopterygii</taxon>
        <taxon>Teleostei</taxon>
        <taxon>Neoteleostei</taxon>
        <taxon>Acanthomorphata</taxon>
        <taxon>Carangaria</taxon>
        <taxon>Pleuronectiformes</taxon>
        <taxon>Pleuronectoidei</taxon>
        <taxon>Paralichthyidae</taxon>
        <taxon>Paralichthys</taxon>
    </lineage>
</organism>
<keyword evidence="3" id="KW-0812">Transmembrane</keyword>
<protein>
    <submittedName>
        <fullName evidence="5">Fc receptor like protein 2</fullName>
    </submittedName>
</protein>
<dbReference type="AlphaFoldDB" id="A0A3T0XU96"/>
<dbReference type="InterPro" id="IPR013783">
    <property type="entry name" value="Ig-like_fold"/>
</dbReference>
<feature type="domain" description="Ig-like" evidence="4">
    <location>
        <begin position="95"/>
        <end position="171"/>
    </location>
</feature>
<keyword evidence="5" id="KW-0675">Receptor</keyword>
<keyword evidence="2" id="KW-1015">Disulfide bond</keyword>
<keyword evidence="3" id="KW-0472">Membrane</keyword>
<dbReference type="InterPro" id="IPR050488">
    <property type="entry name" value="Ig_Fc_receptor"/>
</dbReference>
<dbReference type="EMBL" id="LC369764">
    <property type="protein sequence ID" value="BBC70850.1"/>
    <property type="molecule type" value="mRNA"/>
</dbReference>
<proteinExistence type="evidence at transcript level"/>
<dbReference type="GO" id="GO:0006955">
    <property type="term" value="P:immune response"/>
    <property type="evidence" value="ECO:0007669"/>
    <property type="project" value="TreeGrafter"/>
</dbReference>
<gene>
    <name evidence="5" type="primary">FcR2-like 2</name>
</gene>
<keyword evidence="1" id="KW-0732">Signal</keyword>
<dbReference type="PANTHER" id="PTHR11481:SF64">
    <property type="entry name" value="FC RECEPTOR-LIKE PROTEIN 4"/>
    <property type="match status" value="1"/>
</dbReference>
<dbReference type="GO" id="GO:0007166">
    <property type="term" value="P:cell surface receptor signaling pathway"/>
    <property type="evidence" value="ECO:0007669"/>
    <property type="project" value="TreeGrafter"/>
</dbReference>
<sequence length="254" mass="27908">MDIASICLAISATLTIQLDRSQFHHYDSINLSCALPPDSGVWTLRRNTSSRSSEPCKSGWGKTRDPSSCTIQNAYLFDSGVYWCQSERGECSNAINLTVTSGTVILWISALPVTEGDEVVLLCQYKEEDNNRATSNFYANFYKDGAFIGTHASGKMTLPSVSRSDEGLYMCEHPTEGQSPQSWLAVSSKVGAQPLPPPPPPPPRPPLMSPPRLVYTILLIILHTVMLIVCVSVYKMWAKARAEVKRASEHLSLG</sequence>
<evidence type="ECO:0000256" key="3">
    <source>
        <dbReference type="SAM" id="Phobius"/>
    </source>
</evidence>
<dbReference type="GO" id="GO:0009897">
    <property type="term" value="C:external side of plasma membrane"/>
    <property type="evidence" value="ECO:0007669"/>
    <property type="project" value="TreeGrafter"/>
</dbReference>
<keyword evidence="3" id="KW-1133">Transmembrane helix</keyword>
<accession>A0A3T0XU96</accession>
<dbReference type="SUPFAM" id="SSF48726">
    <property type="entry name" value="Immunoglobulin"/>
    <property type="match status" value="2"/>
</dbReference>
<dbReference type="InterPro" id="IPR007110">
    <property type="entry name" value="Ig-like_dom"/>
</dbReference>
<evidence type="ECO:0000313" key="5">
    <source>
        <dbReference type="EMBL" id="BBC70850.1"/>
    </source>
</evidence>
<dbReference type="InterPro" id="IPR003599">
    <property type="entry name" value="Ig_sub"/>
</dbReference>
<evidence type="ECO:0000256" key="1">
    <source>
        <dbReference type="ARBA" id="ARBA00022729"/>
    </source>
</evidence>
<dbReference type="PROSITE" id="PS50835">
    <property type="entry name" value="IG_LIKE"/>
    <property type="match status" value="1"/>
</dbReference>